<dbReference type="Pfam" id="PF13558">
    <property type="entry name" value="SbcC_Walker_B"/>
    <property type="match status" value="1"/>
</dbReference>
<dbReference type="RefSeq" id="WP_004466532.1">
    <property type="nucleotide sequence ID" value="NZ_CABKOL010000104.1"/>
</dbReference>
<sequence>MKPLKLTLKNFGPYENETIDFTKLDEASVFLISGKTGSGKTTIFDAMTFALYGDSASDDRTPQSMRSDFADTKAPTEVTLLFEHQGQTYRINRFPKQELDKKRGTGTKIFESSGKLEIFKDGKKADEMTKMRDINLKLLDVLQISREQFVQIVLLPQGEFRRFLTASSSDKEDVLRKIFRTQLYQRWSDALRDMLKKQNTKNKDAKQAIDNDLAKVVWLDDAPDDVKARNVSDQIVILSQQQGQANTALKNLKAQHQSAQKRYEEANQKFHADGEMNQQINQLADQRHQQVDLKALQPQYDQLREQVAQLEWAKDLKPKYEQFQELQSDVSNDQRKLKEVNETSQTRTKALEKQSKQQINLQAKKPEQEQRLSQKSVLENQRPIFKQASELRDQLKQAKAVVEKTGRKLEAKQKRVSDLTKQNDQITEKLTQVVGLTEQLNELTQTAKTLETASKQLTKLDLDQQTNHELKVRIRQSQNELLKLTAQVDHAQTAYTALRNNWLSNQIVNLVKQLEPGSPCPVCGSTDHPSPAHVADLPSVSDDDIKTAEAHLQQLQNQQATDRTKINEQVKQSDKQDQQINSTFKELVAELMAEHILQETPDSLAAVSQQVADDNEKNLRERHVIQKQQDDLKAEQEKQVHIKQDLDQLMPQVDQLKADYQNAQSTQQKYDVQLDDVAHRLPSEFSDLASLDQHLGKLQQAIADYDQAVETNRNQLEDTKRTLAASQATEISLKKQIDHTREKIDTIQNDITAAVLKKFGTKSWDMLEKSVKNVSQLADLQKQIDHYQDQLKNVAASISTYEKIVGEHQLVDLKEEQTQLAQLVQARDQLQDQYDEKYRQTLINDELLKRVKKNDHAIHDQQETINQLQLLVETVNGSGDAKLGLERYVLQAQLKEILKVANQHLKQLSSGRYAMQLHKEAGAYQKNTGLEIDVYDDNVGQLRSVHTLSGGESFIAALSLALALGEVIQNESGGISIDTLFVDEGFGSLDQESLSMAMAALENIESHNRMIGIISHVTMLQERIPYQIQVQTEGQGKSRTKIVAP</sequence>
<evidence type="ECO:0000256" key="1">
    <source>
        <dbReference type="ARBA" id="ARBA00006930"/>
    </source>
</evidence>
<evidence type="ECO:0000256" key="5">
    <source>
        <dbReference type="SAM" id="MobiDB-lite"/>
    </source>
</evidence>
<evidence type="ECO:0000313" key="7">
    <source>
        <dbReference type="EMBL" id="QHB52822.1"/>
    </source>
</evidence>
<dbReference type="GeneID" id="69059053"/>
<feature type="region of interest" description="Disordered" evidence="5">
    <location>
        <begin position="334"/>
        <end position="375"/>
    </location>
</feature>
<reference evidence="7 8" key="1">
    <citation type="submission" date="2019-12" db="EMBL/GenBank/DDBJ databases">
        <title>Lactobacillus hilgardii FLUB.</title>
        <authorList>
            <person name="Gustaw K."/>
        </authorList>
    </citation>
    <scope>NUCLEOTIDE SEQUENCE [LARGE SCALE GENOMIC DNA]</scope>
    <source>
        <strain evidence="7 8">FLUB</strain>
    </source>
</reference>
<dbReference type="InterPro" id="IPR038729">
    <property type="entry name" value="Rad50/SbcC_AAA"/>
</dbReference>
<feature type="coiled-coil region" evidence="4">
    <location>
        <begin position="388"/>
        <end position="494"/>
    </location>
</feature>
<dbReference type="PANTHER" id="PTHR32114:SF2">
    <property type="entry name" value="ABC TRANSPORTER ABCH.3"/>
    <property type="match status" value="1"/>
</dbReference>
<keyword evidence="4" id="KW-0175">Coiled coil</keyword>
<evidence type="ECO:0000256" key="3">
    <source>
        <dbReference type="ARBA" id="ARBA00013368"/>
    </source>
</evidence>
<dbReference type="GO" id="GO:0006302">
    <property type="term" value="P:double-strand break repair"/>
    <property type="evidence" value="ECO:0007669"/>
    <property type="project" value="InterPro"/>
</dbReference>
<accession>A0A6P1EAL5</accession>
<name>A0A6P1EAL5_LENHI</name>
<dbReference type="SMR" id="A0A6P1EAL5"/>
<comment type="similarity">
    <text evidence="1">Belongs to the SMC family. SbcC subfamily.</text>
</comment>
<evidence type="ECO:0000259" key="6">
    <source>
        <dbReference type="Pfam" id="PF13476"/>
    </source>
</evidence>
<dbReference type="GO" id="GO:0016887">
    <property type="term" value="F:ATP hydrolysis activity"/>
    <property type="evidence" value="ECO:0007669"/>
    <property type="project" value="InterPro"/>
</dbReference>
<comment type="subunit">
    <text evidence="2">Heterodimer of SbcC and SbcD.</text>
</comment>
<dbReference type="EMBL" id="CP047121">
    <property type="protein sequence ID" value="QHB52822.1"/>
    <property type="molecule type" value="Genomic_DNA"/>
</dbReference>
<feature type="domain" description="Rad50/SbcC-type AAA" evidence="6">
    <location>
        <begin position="5"/>
        <end position="213"/>
    </location>
</feature>
<gene>
    <name evidence="7" type="ORF">GQR93_11780</name>
</gene>
<dbReference type="Gene3D" id="1.10.287.1490">
    <property type="match status" value="1"/>
</dbReference>
<feature type="compositionally biased region" description="Basic and acidic residues" evidence="5">
    <location>
        <begin position="562"/>
        <end position="577"/>
    </location>
</feature>
<protein>
    <recommendedName>
        <fullName evidence="3">Nuclease SbcCD subunit C</fullName>
    </recommendedName>
</protein>
<evidence type="ECO:0000256" key="2">
    <source>
        <dbReference type="ARBA" id="ARBA00011322"/>
    </source>
</evidence>
<dbReference type="InterPro" id="IPR027417">
    <property type="entry name" value="P-loop_NTPase"/>
</dbReference>
<evidence type="ECO:0000256" key="4">
    <source>
        <dbReference type="SAM" id="Coils"/>
    </source>
</evidence>
<feature type="coiled-coil region" evidence="4">
    <location>
        <begin position="777"/>
        <end position="840"/>
    </location>
</feature>
<dbReference type="Proteomes" id="UP000465035">
    <property type="component" value="Chromosome"/>
</dbReference>
<dbReference type="AlphaFoldDB" id="A0A6P1EAL5"/>
<proteinExistence type="inferred from homology"/>
<dbReference type="Pfam" id="PF13476">
    <property type="entry name" value="AAA_23"/>
    <property type="match status" value="1"/>
</dbReference>
<feature type="region of interest" description="Disordered" evidence="5">
    <location>
        <begin position="554"/>
        <end position="578"/>
    </location>
</feature>
<dbReference type="PANTHER" id="PTHR32114">
    <property type="entry name" value="ABC TRANSPORTER ABCH.3"/>
    <property type="match status" value="1"/>
</dbReference>
<evidence type="ECO:0000313" key="8">
    <source>
        <dbReference type="Proteomes" id="UP000465035"/>
    </source>
</evidence>
<feature type="coiled-coil region" evidence="4">
    <location>
        <begin position="242"/>
        <end position="269"/>
    </location>
</feature>
<dbReference type="Gene3D" id="3.40.50.300">
    <property type="entry name" value="P-loop containing nucleotide triphosphate hydrolases"/>
    <property type="match status" value="2"/>
</dbReference>
<dbReference type="SUPFAM" id="SSF52540">
    <property type="entry name" value="P-loop containing nucleoside triphosphate hydrolases"/>
    <property type="match status" value="1"/>
</dbReference>
<organism evidence="7 8">
    <name type="scientific">Lentilactobacillus hilgardii</name>
    <name type="common">Lactobacillus hilgardii</name>
    <dbReference type="NCBI Taxonomy" id="1588"/>
    <lineage>
        <taxon>Bacteria</taxon>
        <taxon>Bacillati</taxon>
        <taxon>Bacillota</taxon>
        <taxon>Bacilli</taxon>
        <taxon>Lactobacillales</taxon>
        <taxon>Lactobacillaceae</taxon>
        <taxon>Lentilactobacillus</taxon>
    </lineage>
</organism>